<dbReference type="Pfam" id="PF19614">
    <property type="entry name" value="DUF6119"/>
    <property type="match status" value="1"/>
</dbReference>
<sequence>MKKMRKRNHKLSIFLLKDSFDEKEFTGAHNELQKSILKIGEKTASLYYKQNPSTSPSWVDLLKKHSENANELASLSNSSCSAVLFMKNESNNFALTFGYGHHLLESDYIQENFGLKVVLNAVDPSKLRSIDAHTLDEVPVFKKNQSSIATSFVGFGFDIEQDLMYAATGIPEDSSFCKSFSGKNSLSISLPFTLEQLPKLLSRLEEFFSSTSYKEKFPWIDNLSEIENVELKEKLDRLLVDKIKRKDFAKTWLIIPDVINWESIKGFRYQKPKRGKLIDEISWETYLDDMDKRKKDMSDISIDIFKSKEYVYCISSSEEKVEFKWSIYKCIYCEINDDKSYCLTNGKWYQVDSDFLEKLNDFIEKLPKSDIKFPDYNGQSEGEYNKSVSESDDDFTLMDGKLIHYGGGSSKIELCDIYSKNKKLIHVKCYNGSSTLSHLFSQGLTSIQLILQDSNFRSLCNEKLPIEYKLPVKNNDVNANDFELIYVILTKGKQQKEPSFFTFV</sequence>
<organism evidence="1">
    <name type="scientific">uncultured Avibacterium sp</name>
    <dbReference type="NCBI Taxonomy" id="1936169"/>
    <lineage>
        <taxon>Bacteria</taxon>
        <taxon>Pseudomonadati</taxon>
        <taxon>Pseudomonadota</taxon>
        <taxon>Gammaproteobacteria</taxon>
        <taxon>Pasteurellales</taxon>
        <taxon>Pasteurellaceae</taxon>
        <taxon>Avibacterium</taxon>
        <taxon>environmental samples</taxon>
    </lineage>
</organism>
<protein>
    <submittedName>
        <fullName evidence="1">Sporadically distributed protein</fullName>
    </submittedName>
</protein>
<proteinExistence type="predicted"/>
<evidence type="ECO:0000313" key="1">
    <source>
        <dbReference type="EMBL" id="VGM95772.1"/>
    </source>
</evidence>
<dbReference type="EMBL" id="CAAHDN010000013">
    <property type="protein sequence ID" value="VGM95772.1"/>
    <property type="molecule type" value="Genomic_DNA"/>
</dbReference>
<reference evidence="1" key="1">
    <citation type="submission" date="2019-03" db="EMBL/GenBank/DDBJ databases">
        <authorList>
            <consortium name="Pathogen Informatics"/>
        </authorList>
    </citation>
    <scope>NUCLEOTIDE SEQUENCE</scope>
    <source>
        <strain evidence="1">Unknown</strain>
    </source>
</reference>
<name>A0A486XDQ6_9PAST</name>
<dbReference type="AlphaFoldDB" id="A0A486XDQ6"/>
<dbReference type="InterPro" id="IPR026487">
    <property type="entry name" value="CHP04141"/>
</dbReference>
<dbReference type="NCBIfam" id="TIGR04141">
    <property type="entry name" value="TIGR04141 family sporadically distributed protein"/>
    <property type="match status" value="1"/>
</dbReference>
<accession>A0A486XDQ6</accession>
<gene>
    <name evidence="1" type="ORF">NCTC4101_01173</name>
</gene>